<feature type="region of interest" description="Phosphopantothenoylcysteine decarboxylase" evidence="3">
    <location>
        <begin position="1"/>
        <end position="196"/>
    </location>
</feature>
<comment type="similarity">
    <text evidence="3 4">In the C-terminal section; belongs to the PPC synthetase family.</text>
</comment>
<dbReference type="GO" id="GO:0015937">
    <property type="term" value="P:coenzyme A biosynthetic process"/>
    <property type="evidence" value="ECO:0007669"/>
    <property type="project" value="UniProtKB-UniRule"/>
</dbReference>
<dbReference type="SUPFAM" id="SSF52507">
    <property type="entry name" value="Homo-oligomeric flavin-containing Cys decarboxylases, HFCD"/>
    <property type="match status" value="1"/>
</dbReference>
<comment type="pathway">
    <text evidence="3 4">Cofactor biosynthesis; coenzyme A biosynthesis; CoA from (R)-pantothenate: step 3/5.</text>
</comment>
<evidence type="ECO:0000313" key="7">
    <source>
        <dbReference type="EMBL" id="HJF44488.1"/>
    </source>
</evidence>
<proteinExistence type="inferred from homology"/>
<keyword evidence="3 4" id="KW-0288">FMN</keyword>
<reference evidence="7" key="2">
    <citation type="submission" date="2021-09" db="EMBL/GenBank/DDBJ databases">
        <authorList>
            <person name="Gilroy R."/>
        </authorList>
    </citation>
    <scope>NUCLEOTIDE SEQUENCE</scope>
    <source>
        <strain evidence="7">CHK124-7917</strain>
    </source>
</reference>
<dbReference type="EMBL" id="DYWQ01000024">
    <property type="protein sequence ID" value="HJF44488.1"/>
    <property type="molecule type" value="Genomic_DNA"/>
</dbReference>
<feature type="binding site" evidence="3">
    <location>
        <position position="330"/>
    </location>
    <ligand>
        <name>CTP</name>
        <dbReference type="ChEBI" id="CHEBI:37563"/>
    </ligand>
</feature>
<dbReference type="InterPro" id="IPR005252">
    <property type="entry name" value="CoaBC"/>
</dbReference>
<comment type="caution">
    <text evidence="7">The sequence shown here is derived from an EMBL/GenBank/DDBJ whole genome shotgun (WGS) entry which is preliminary data.</text>
</comment>
<dbReference type="InterPro" id="IPR035929">
    <property type="entry name" value="CoaB-like_sf"/>
</dbReference>
<comment type="cofactor">
    <cofactor evidence="3">
        <name>Mg(2+)</name>
        <dbReference type="ChEBI" id="CHEBI:18420"/>
    </cofactor>
</comment>
<reference evidence="7" key="1">
    <citation type="journal article" date="2021" name="PeerJ">
        <title>Extensive microbial diversity within the chicken gut microbiome revealed by metagenomics and culture.</title>
        <authorList>
            <person name="Gilroy R."/>
            <person name="Ravi A."/>
            <person name="Getino M."/>
            <person name="Pursley I."/>
            <person name="Horton D.L."/>
            <person name="Alikhan N.F."/>
            <person name="Baker D."/>
            <person name="Gharbi K."/>
            <person name="Hall N."/>
            <person name="Watson M."/>
            <person name="Adriaenssens E.M."/>
            <person name="Foster-Nyarko E."/>
            <person name="Jarju S."/>
            <person name="Secka A."/>
            <person name="Antonio M."/>
            <person name="Oren A."/>
            <person name="Chaudhuri R.R."/>
            <person name="La Ragione R."/>
            <person name="Hildebrand F."/>
            <person name="Pallen M.J."/>
        </authorList>
    </citation>
    <scope>NUCLEOTIDE SEQUENCE</scope>
    <source>
        <strain evidence="7">CHK124-7917</strain>
    </source>
</reference>
<keyword evidence="2 3" id="KW-0456">Lyase</keyword>
<dbReference type="Pfam" id="PF04127">
    <property type="entry name" value="DFP"/>
    <property type="match status" value="1"/>
</dbReference>
<sequence length="410" mass="42068">MSGERAARQGGRRPRVLLAVCGGIAAYKACEVLRGLQKAGCDVRATMTADAERFVGTATFEALSGAPVATSLYGNPGSPIPHIELAEWADAAVVVPATANVMAKMACGIADDCLTTTILACPCPVLVAPGMNVHMWQNPGTQANAMTLRARGVSFVGPDSGRLACGDVGEGKLAGVGEIVAAALALLVPNDLAGVRLLVNAGPTHEAIDPVRYIANRSTGKMGYAIAEAAARRGAEVTLVSGPTALPAPAGVRRVSVESAEQMHDAMLSAFADADAAICSAAVADYTPAAPASHKLKKSRKHLDAIELVETADILADLCAAKGGRVVVGFAAETDDLIAHASEKLRRKGADLIVANDVSRPESTFGADTNRVALVSAAGVEQLETMPLADVANAILDRVCELGTVPNSHK</sequence>
<dbReference type="Gene3D" id="3.40.50.10300">
    <property type="entry name" value="CoaB-like"/>
    <property type="match status" value="1"/>
</dbReference>
<comment type="function">
    <text evidence="4">Catalyzes two steps in the biosynthesis of coenzyme A. In the first step cysteine is conjugated to 4'-phosphopantothenate to form 4-phosphopantothenoylcysteine, in the latter compound is decarboxylated to form 4'-phosphopantotheine.</text>
</comment>
<name>A0A921GG90_9ACTN</name>
<comment type="catalytic activity">
    <reaction evidence="3 4">
        <text>(R)-4'-phosphopantothenate + L-cysteine + CTP = N-[(R)-4-phosphopantothenoyl]-L-cysteine + CMP + diphosphate + H(+)</text>
        <dbReference type="Rhea" id="RHEA:19397"/>
        <dbReference type="ChEBI" id="CHEBI:10986"/>
        <dbReference type="ChEBI" id="CHEBI:15378"/>
        <dbReference type="ChEBI" id="CHEBI:33019"/>
        <dbReference type="ChEBI" id="CHEBI:35235"/>
        <dbReference type="ChEBI" id="CHEBI:37563"/>
        <dbReference type="ChEBI" id="CHEBI:59458"/>
        <dbReference type="ChEBI" id="CHEBI:60377"/>
        <dbReference type="EC" id="6.3.2.5"/>
    </reaction>
</comment>
<comment type="similarity">
    <text evidence="3 4">In the N-terminal section; belongs to the HFCD (homo-oligomeric flavin containing Cys decarboxylase) superfamily.</text>
</comment>
<feature type="domain" description="Flavoprotein" evidence="5">
    <location>
        <begin position="15"/>
        <end position="182"/>
    </location>
</feature>
<feature type="binding site" evidence="3">
    <location>
        <position position="348"/>
    </location>
    <ligand>
        <name>CTP</name>
        <dbReference type="ChEBI" id="CHEBI:37563"/>
    </ligand>
</feature>
<comment type="function">
    <text evidence="3">Catalyzes two sequential steps in the biosynthesis of coenzyme A. In the first step cysteine is conjugated to 4'-phosphopantothenate to form 4-phosphopantothenoylcysteine. In the second step the latter compound is decarboxylated to form 4'-phosphopantotheine.</text>
</comment>
<evidence type="ECO:0000256" key="3">
    <source>
        <dbReference type="HAMAP-Rule" id="MF_02225"/>
    </source>
</evidence>
<dbReference type="SUPFAM" id="SSF102645">
    <property type="entry name" value="CoaB-like"/>
    <property type="match status" value="1"/>
</dbReference>
<keyword evidence="3 4" id="KW-0436">Ligase</keyword>
<keyword evidence="3 4" id="KW-0285">Flavoprotein</keyword>
<dbReference type="InterPro" id="IPR003382">
    <property type="entry name" value="Flavoprotein"/>
</dbReference>
<comment type="caution">
    <text evidence="3">Lacks conserved residue(s) required for the propagation of feature annotation.</text>
</comment>
<dbReference type="NCBIfam" id="TIGR00521">
    <property type="entry name" value="coaBC_dfp"/>
    <property type="match status" value="1"/>
</dbReference>
<dbReference type="HAMAP" id="MF_02225">
    <property type="entry name" value="CoaBC"/>
    <property type="match status" value="1"/>
</dbReference>
<dbReference type="GO" id="GO:0071513">
    <property type="term" value="C:phosphopantothenoylcysteine decarboxylase complex"/>
    <property type="evidence" value="ECO:0007669"/>
    <property type="project" value="TreeGrafter"/>
</dbReference>
<dbReference type="EC" id="6.3.2.5" evidence="3"/>
<dbReference type="Pfam" id="PF02441">
    <property type="entry name" value="Flavoprotein"/>
    <property type="match status" value="1"/>
</dbReference>
<evidence type="ECO:0000256" key="2">
    <source>
        <dbReference type="ARBA" id="ARBA00023239"/>
    </source>
</evidence>
<feature type="binding site" evidence="3">
    <location>
        <position position="285"/>
    </location>
    <ligand>
        <name>CTP</name>
        <dbReference type="ChEBI" id="CHEBI:37563"/>
    </ligand>
</feature>
<dbReference type="InterPro" id="IPR007085">
    <property type="entry name" value="DNA/pantothenate-metab_flavo_C"/>
</dbReference>
<dbReference type="PANTHER" id="PTHR14359">
    <property type="entry name" value="HOMO-OLIGOMERIC FLAVIN CONTAINING CYS DECARBOXYLASE FAMILY"/>
    <property type="match status" value="1"/>
</dbReference>
<keyword evidence="1 3" id="KW-0210">Decarboxylase</keyword>
<organism evidence="7 8">
    <name type="scientific">Thermophilibacter provencensis</name>
    <dbReference type="NCBI Taxonomy" id="1852386"/>
    <lineage>
        <taxon>Bacteria</taxon>
        <taxon>Bacillati</taxon>
        <taxon>Actinomycetota</taxon>
        <taxon>Coriobacteriia</taxon>
        <taxon>Coriobacteriales</taxon>
        <taxon>Atopobiaceae</taxon>
        <taxon>Thermophilibacter</taxon>
    </lineage>
</organism>
<dbReference type="EC" id="4.1.1.36" evidence="3"/>
<feature type="region of interest" description="Phosphopantothenate--cysteine ligase" evidence="3">
    <location>
        <begin position="197"/>
        <end position="410"/>
    </location>
</feature>
<protein>
    <recommendedName>
        <fullName evidence="3">Coenzyme A biosynthesis bifunctional protein CoaBC</fullName>
    </recommendedName>
    <alternativeName>
        <fullName evidence="3">DNA/pantothenate metabolism flavoprotein</fullName>
    </alternativeName>
    <alternativeName>
        <fullName evidence="3">Phosphopantothenoylcysteine synthetase/decarboxylase</fullName>
        <shortName evidence="3">PPCS-PPCDC</shortName>
    </alternativeName>
    <domain>
        <recommendedName>
            <fullName evidence="3">Phosphopantothenoylcysteine decarboxylase</fullName>
            <shortName evidence="3">PPC decarboxylase</shortName>
            <shortName evidence="3">PPC-DC</shortName>
            <ecNumber evidence="3">4.1.1.36</ecNumber>
        </recommendedName>
        <alternativeName>
            <fullName evidence="3">CoaC</fullName>
        </alternativeName>
    </domain>
    <domain>
        <recommendedName>
            <fullName evidence="3">Phosphopantothenate--cysteine ligase</fullName>
            <ecNumber evidence="3">6.3.2.5</ecNumber>
        </recommendedName>
        <alternativeName>
            <fullName evidence="3">CoaB</fullName>
        </alternativeName>
        <alternativeName>
            <fullName evidence="3">Phosphopantothenoylcysteine synthetase</fullName>
            <shortName evidence="3">PPC synthetase</shortName>
            <shortName evidence="3">PPC-S</shortName>
        </alternativeName>
    </domain>
</protein>
<dbReference type="GO" id="GO:0010181">
    <property type="term" value="F:FMN binding"/>
    <property type="evidence" value="ECO:0007669"/>
    <property type="project" value="UniProtKB-UniRule"/>
</dbReference>
<evidence type="ECO:0000256" key="1">
    <source>
        <dbReference type="ARBA" id="ARBA00022793"/>
    </source>
</evidence>
<dbReference type="GO" id="GO:0004633">
    <property type="term" value="F:phosphopantothenoylcysteine decarboxylase activity"/>
    <property type="evidence" value="ECO:0007669"/>
    <property type="project" value="UniProtKB-UniRule"/>
</dbReference>
<dbReference type="AlphaFoldDB" id="A0A921GG90"/>
<keyword evidence="3" id="KW-0511">Multifunctional enzyme</keyword>
<dbReference type="PANTHER" id="PTHR14359:SF6">
    <property type="entry name" value="PHOSPHOPANTOTHENOYLCYSTEINE DECARBOXYLASE"/>
    <property type="match status" value="1"/>
</dbReference>
<dbReference type="RefSeq" id="WP_274958540.1">
    <property type="nucleotide sequence ID" value="NZ_DYWQ01000024.1"/>
</dbReference>
<comment type="pathway">
    <text evidence="3 4">Cofactor biosynthesis; coenzyme A biosynthesis; CoA from (R)-pantothenate: step 2/5.</text>
</comment>
<dbReference type="GO" id="GO:0015941">
    <property type="term" value="P:pantothenate catabolic process"/>
    <property type="evidence" value="ECO:0007669"/>
    <property type="project" value="InterPro"/>
</dbReference>
<feature type="active site" description="Proton donor" evidence="3">
    <location>
        <position position="165"/>
    </location>
</feature>
<comment type="catalytic activity">
    <reaction evidence="3 4">
        <text>N-[(R)-4-phosphopantothenoyl]-L-cysteine + H(+) = (R)-4'-phosphopantetheine + CO2</text>
        <dbReference type="Rhea" id="RHEA:16793"/>
        <dbReference type="ChEBI" id="CHEBI:15378"/>
        <dbReference type="ChEBI" id="CHEBI:16526"/>
        <dbReference type="ChEBI" id="CHEBI:59458"/>
        <dbReference type="ChEBI" id="CHEBI:61723"/>
        <dbReference type="EC" id="4.1.1.36"/>
    </reaction>
</comment>
<comment type="cofactor">
    <cofactor evidence="3">
        <name>FMN</name>
        <dbReference type="ChEBI" id="CHEBI:58210"/>
    </cofactor>
    <text evidence="3">Binds 1 FMN per subunit.</text>
</comment>
<dbReference type="Gene3D" id="3.40.50.1950">
    <property type="entry name" value="Flavin prenyltransferase-like"/>
    <property type="match status" value="1"/>
</dbReference>
<keyword evidence="3" id="KW-0479">Metal-binding</keyword>
<keyword evidence="3" id="KW-0460">Magnesium</keyword>
<evidence type="ECO:0000259" key="6">
    <source>
        <dbReference type="Pfam" id="PF04127"/>
    </source>
</evidence>
<gene>
    <name evidence="3 7" type="primary">coaBC</name>
    <name evidence="7" type="ORF">K8U72_01680</name>
</gene>
<dbReference type="Proteomes" id="UP000697330">
    <property type="component" value="Unassembled WGS sequence"/>
</dbReference>
<dbReference type="GO" id="GO:0004632">
    <property type="term" value="F:phosphopantothenate--cysteine ligase activity"/>
    <property type="evidence" value="ECO:0007669"/>
    <property type="project" value="UniProtKB-UniRule"/>
</dbReference>
<feature type="binding site" evidence="3">
    <location>
        <position position="344"/>
    </location>
    <ligand>
        <name>CTP</name>
        <dbReference type="ChEBI" id="CHEBI:37563"/>
    </ligand>
</feature>
<dbReference type="InterPro" id="IPR036551">
    <property type="entry name" value="Flavin_trans-like"/>
</dbReference>
<dbReference type="GO" id="GO:0046872">
    <property type="term" value="F:metal ion binding"/>
    <property type="evidence" value="ECO:0007669"/>
    <property type="project" value="UniProtKB-KW"/>
</dbReference>
<evidence type="ECO:0000313" key="8">
    <source>
        <dbReference type="Proteomes" id="UP000697330"/>
    </source>
</evidence>
<feature type="domain" description="DNA/pantothenate metabolism flavoprotein C-terminal" evidence="6">
    <location>
        <begin position="192"/>
        <end position="401"/>
    </location>
</feature>
<accession>A0A921GG90</accession>
<evidence type="ECO:0000259" key="5">
    <source>
        <dbReference type="Pfam" id="PF02441"/>
    </source>
</evidence>
<evidence type="ECO:0000256" key="4">
    <source>
        <dbReference type="RuleBase" id="RU364078"/>
    </source>
</evidence>
<feature type="binding site" evidence="3">
    <location>
        <position position="295"/>
    </location>
    <ligand>
        <name>CTP</name>
        <dbReference type="ChEBI" id="CHEBI:37563"/>
    </ligand>
</feature>